<keyword evidence="3" id="KW-0804">Transcription</keyword>
<proteinExistence type="predicted"/>
<protein>
    <submittedName>
        <fullName evidence="5">Arabinose operon regulatory protein</fullName>
    </submittedName>
</protein>
<dbReference type="OrthoDB" id="186587at2"/>
<keyword evidence="2" id="KW-0238">DNA-binding</keyword>
<evidence type="ECO:0000313" key="5">
    <source>
        <dbReference type="EMBL" id="OHT22230.1"/>
    </source>
</evidence>
<dbReference type="GO" id="GO:0003700">
    <property type="term" value="F:DNA-binding transcription factor activity"/>
    <property type="evidence" value="ECO:0007669"/>
    <property type="project" value="InterPro"/>
</dbReference>
<dbReference type="InterPro" id="IPR009057">
    <property type="entry name" value="Homeodomain-like_sf"/>
</dbReference>
<organism evidence="5 6">
    <name type="scientific">Edaphosphingomonas haloaromaticamans</name>
    <dbReference type="NCBI Taxonomy" id="653954"/>
    <lineage>
        <taxon>Bacteria</taxon>
        <taxon>Pseudomonadati</taxon>
        <taxon>Pseudomonadota</taxon>
        <taxon>Alphaproteobacteria</taxon>
        <taxon>Sphingomonadales</taxon>
        <taxon>Rhizorhabdaceae</taxon>
        <taxon>Edaphosphingomonas</taxon>
    </lineage>
</organism>
<dbReference type="PRINTS" id="PR00032">
    <property type="entry name" value="HTHARAC"/>
</dbReference>
<sequence length="285" mass="31285">MAHTNWTTLAETRAGGVVAQLRQYELPTPVEMTVRETQPVISMMMPPYPVERLGRYEGAGADYHGLGNIVFTPAAADCQFRGDGGRPVSISCLFDPALFDRVVPIGEGWSRSRLAATLDIGGTAGGAIDRLLRRMAEELRAPGFAADIMVEGLGLATLAELARFLRAGKVHESRESGRMSAGQLRRLEEYVDAFPRQPPTIATLARLLGISPRRLTTLFRDTTGLTVRAWVEGRRMEQARRLLTEGDLPLKAIAYDLGFANQGVFSTAFRRIAGMTPSAYRDAYR</sequence>
<dbReference type="GO" id="GO:0043565">
    <property type="term" value="F:sequence-specific DNA binding"/>
    <property type="evidence" value="ECO:0007669"/>
    <property type="project" value="InterPro"/>
</dbReference>
<evidence type="ECO:0000256" key="1">
    <source>
        <dbReference type="ARBA" id="ARBA00023015"/>
    </source>
</evidence>
<dbReference type="InterPro" id="IPR018060">
    <property type="entry name" value="HTH_AraC"/>
</dbReference>
<name>A0A1S1HPE6_9SPHN</name>
<dbReference type="Gene3D" id="1.10.10.60">
    <property type="entry name" value="Homeodomain-like"/>
    <property type="match status" value="1"/>
</dbReference>
<dbReference type="PROSITE" id="PS00041">
    <property type="entry name" value="HTH_ARAC_FAMILY_1"/>
    <property type="match status" value="1"/>
</dbReference>
<evidence type="ECO:0000256" key="2">
    <source>
        <dbReference type="ARBA" id="ARBA00023125"/>
    </source>
</evidence>
<evidence type="ECO:0000313" key="6">
    <source>
        <dbReference type="Proteomes" id="UP000179467"/>
    </source>
</evidence>
<evidence type="ECO:0000256" key="3">
    <source>
        <dbReference type="ARBA" id="ARBA00023163"/>
    </source>
</evidence>
<dbReference type="SUPFAM" id="SSF46689">
    <property type="entry name" value="Homeodomain-like"/>
    <property type="match status" value="2"/>
</dbReference>
<keyword evidence="6" id="KW-1185">Reference proteome</keyword>
<dbReference type="Proteomes" id="UP000179467">
    <property type="component" value="Unassembled WGS sequence"/>
</dbReference>
<dbReference type="PROSITE" id="PS01124">
    <property type="entry name" value="HTH_ARAC_FAMILY_2"/>
    <property type="match status" value="1"/>
</dbReference>
<dbReference type="AlphaFoldDB" id="A0A1S1HPE6"/>
<dbReference type="InterPro" id="IPR050204">
    <property type="entry name" value="AraC_XylS_family_regulators"/>
</dbReference>
<dbReference type="PANTHER" id="PTHR46796">
    <property type="entry name" value="HTH-TYPE TRANSCRIPTIONAL ACTIVATOR RHAS-RELATED"/>
    <property type="match status" value="1"/>
</dbReference>
<dbReference type="RefSeq" id="WP_070936227.1">
    <property type="nucleotide sequence ID" value="NZ_MIPT01000001.1"/>
</dbReference>
<keyword evidence="1" id="KW-0805">Transcription regulation</keyword>
<feature type="domain" description="HTH araC/xylS-type" evidence="4">
    <location>
        <begin position="185"/>
        <end position="283"/>
    </location>
</feature>
<evidence type="ECO:0000259" key="4">
    <source>
        <dbReference type="PROSITE" id="PS01124"/>
    </source>
</evidence>
<dbReference type="EMBL" id="MIPT01000001">
    <property type="protein sequence ID" value="OHT22230.1"/>
    <property type="molecule type" value="Genomic_DNA"/>
</dbReference>
<comment type="caution">
    <text evidence="5">The sequence shown here is derived from an EMBL/GenBank/DDBJ whole genome shotgun (WGS) entry which is preliminary data.</text>
</comment>
<dbReference type="SMART" id="SM00342">
    <property type="entry name" value="HTH_ARAC"/>
    <property type="match status" value="1"/>
</dbReference>
<dbReference type="InterPro" id="IPR018062">
    <property type="entry name" value="HTH_AraC-typ_CS"/>
</dbReference>
<dbReference type="InterPro" id="IPR020449">
    <property type="entry name" value="Tscrpt_reg_AraC-type_HTH"/>
</dbReference>
<dbReference type="Pfam" id="PF12833">
    <property type="entry name" value="HTH_18"/>
    <property type="match status" value="1"/>
</dbReference>
<gene>
    <name evidence="5" type="primary">araC_4</name>
    <name evidence="5" type="ORF">BHE75_04255</name>
</gene>
<reference evidence="5 6" key="1">
    <citation type="submission" date="2016-09" db="EMBL/GenBank/DDBJ databases">
        <title>Metabolic pathway, cell adaptation mechanisms and a novel monoxygenase revealed through proteogenomic-transcription analysis of a Sphingomonas haloaromaticamans strain degrading the fungicide ortho-phenylphenol.</title>
        <authorList>
            <person name="Perruchon C."/>
            <person name="Papadopoulou E.S."/>
            <person name="Rousidou C."/>
            <person name="Vasileiadis S."/>
            <person name="Tanou G."/>
            <person name="Amoutzias G."/>
            <person name="Molassiotis A."/>
            <person name="Karpouzas D.G."/>
        </authorList>
    </citation>
    <scope>NUCLEOTIDE SEQUENCE [LARGE SCALE GENOMIC DNA]</scope>
    <source>
        <strain evidence="5 6">P3</strain>
    </source>
</reference>
<accession>A0A1S1HPE6</accession>